<comment type="caution">
    <text evidence="2">The sequence shown here is derived from an EMBL/GenBank/DDBJ whole genome shotgun (WGS) entry which is preliminary data.</text>
</comment>
<proteinExistence type="predicted"/>
<accession>A0ABQ3AAL1</accession>
<evidence type="ECO:0000313" key="2">
    <source>
        <dbReference type="EMBL" id="GGY43255.1"/>
    </source>
</evidence>
<sequence>MMPEEAGAWSGWVRWGITGFSLLMTGLMGGIIGGLAFVLIGPINQVAEHIPGTAAD</sequence>
<evidence type="ECO:0000313" key="3">
    <source>
        <dbReference type="Proteomes" id="UP000653308"/>
    </source>
</evidence>
<keyword evidence="1" id="KW-0812">Transmembrane</keyword>
<reference evidence="3" key="1">
    <citation type="journal article" date="2019" name="Int. J. Syst. Evol. Microbiol.">
        <title>The Global Catalogue of Microorganisms (GCM) 10K type strain sequencing project: providing services to taxonomists for standard genome sequencing and annotation.</title>
        <authorList>
            <consortium name="The Broad Institute Genomics Platform"/>
            <consortium name="The Broad Institute Genome Sequencing Center for Infectious Disease"/>
            <person name="Wu L."/>
            <person name="Ma J."/>
        </authorList>
    </citation>
    <scope>NUCLEOTIDE SEQUENCE [LARGE SCALE GENOMIC DNA]</scope>
    <source>
        <strain evidence="3">JCM 4957</strain>
    </source>
</reference>
<dbReference type="Proteomes" id="UP000653308">
    <property type="component" value="Unassembled WGS sequence"/>
</dbReference>
<organism evidence="2 3">
    <name type="scientific">Streptomyces djakartensis</name>
    <dbReference type="NCBI Taxonomy" id="68193"/>
    <lineage>
        <taxon>Bacteria</taxon>
        <taxon>Bacillati</taxon>
        <taxon>Actinomycetota</taxon>
        <taxon>Actinomycetes</taxon>
        <taxon>Kitasatosporales</taxon>
        <taxon>Streptomycetaceae</taxon>
        <taxon>Streptomyces</taxon>
    </lineage>
</organism>
<evidence type="ECO:0000256" key="1">
    <source>
        <dbReference type="SAM" id="Phobius"/>
    </source>
</evidence>
<name>A0ABQ3AAL1_9ACTN</name>
<protein>
    <submittedName>
        <fullName evidence="2">Uncharacterized protein</fullName>
    </submittedName>
</protein>
<keyword evidence="1" id="KW-1133">Transmembrane helix</keyword>
<keyword evidence="1" id="KW-0472">Membrane</keyword>
<gene>
    <name evidence="2" type="ORF">GCM10010384_57520</name>
</gene>
<keyword evidence="3" id="KW-1185">Reference proteome</keyword>
<dbReference type="EMBL" id="BMWE01000021">
    <property type="protein sequence ID" value="GGY43255.1"/>
    <property type="molecule type" value="Genomic_DNA"/>
</dbReference>
<feature type="transmembrane region" description="Helical" evidence="1">
    <location>
        <begin position="12"/>
        <end position="40"/>
    </location>
</feature>